<evidence type="ECO:0000313" key="1">
    <source>
        <dbReference type="Proteomes" id="UP000095286"/>
    </source>
</evidence>
<dbReference type="Proteomes" id="UP000095286">
    <property type="component" value="Unplaced"/>
</dbReference>
<sequence>MDEDREKESLVSGGTNRTLRSIKSSGREYESAVDGEYESYQNSEPSKSRSSPDNGSKVKIKLHGSRTFTNPVNLSGSGQVLNAVKKRKLSTGSIASVGYGSFKRNVPTKASKAVEKEMSRSKSVGSLKNREHDLESSSDDSEVDSRFWGALTKKEWVLIVMLSLANLCSTMAFSCIAPFYPTEAKDKGMDAFETGLVFGVFELVVFITAPLLGKNVIFY</sequence>
<accession>A0AC35TJP9</accession>
<name>A0AC35TJP9_9BILA</name>
<evidence type="ECO:0000313" key="2">
    <source>
        <dbReference type="WBParaSite" id="RSKR_0000145900.1"/>
    </source>
</evidence>
<organism evidence="1 2">
    <name type="scientific">Rhabditophanes sp. KR3021</name>
    <dbReference type="NCBI Taxonomy" id="114890"/>
    <lineage>
        <taxon>Eukaryota</taxon>
        <taxon>Metazoa</taxon>
        <taxon>Ecdysozoa</taxon>
        <taxon>Nematoda</taxon>
        <taxon>Chromadorea</taxon>
        <taxon>Rhabditida</taxon>
        <taxon>Tylenchina</taxon>
        <taxon>Panagrolaimomorpha</taxon>
        <taxon>Strongyloidoidea</taxon>
        <taxon>Alloionematidae</taxon>
        <taxon>Rhabditophanes</taxon>
    </lineage>
</organism>
<reference evidence="2" key="1">
    <citation type="submission" date="2016-11" db="UniProtKB">
        <authorList>
            <consortium name="WormBaseParasite"/>
        </authorList>
    </citation>
    <scope>IDENTIFICATION</scope>
    <source>
        <strain evidence="2">KR3021</strain>
    </source>
</reference>
<protein>
    <submittedName>
        <fullName evidence="2">MFS domain-containing protein</fullName>
    </submittedName>
</protein>
<dbReference type="WBParaSite" id="RSKR_0000145900.1">
    <property type="protein sequence ID" value="RSKR_0000145900.1"/>
    <property type="gene ID" value="RSKR_0000145900"/>
</dbReference>
<proteinExistence type="predicted"/>